<evidence type="ECO:0000256" key="4">
    <source>
        <dbReference type="SAM" id="MobiDB-lite"/>
    </source>
</evidence>
<dbReference type="RefSeq" id="WP_273601639.1">
    <property type="nucleotide sequence ID" value="NZ_JAQQXT010000012.1"/>
</dbReference>
<dbReference type="InterPro" id="IPR018490">
    <property type="entry name" value="cNMP-bd_dom_sf"/>
</dbReference>
<dbReference type="Gene3D" id="2.60.120.10">
    <property type="entry name" value="Jelly Rolls"/>
    <property type="match status" value="1"/>
</dbReference>
<dbReference type="Pfam" id="PF13545">
    <property type="entry name" value="HTH_Crp_2"/>
    <property type="match status" value="1"/>
</dbReference>
<gene>
    <name evidence="6" type="ORF">PRZ03_18035</name>
</gene>
<dbReference type="SMART" id="SM00419">
    <property type="entry name" value="HTH_CRP"/>
    <property type="match status" value="1"/>
</dbReference>
<accession>A0ABT5KHS3</accession>
<dbReference type="EMBL" id="JAQQXT010000012">
    <property type="protein sequence ID" value="MDC8773486.1"/>
    <property type="molecule type" value="Genomic_DNA"/>
</dbReference>
<dbReference type="InterPro" id="IPR014710">
    <property type="entry name" value="RmlC-like_jellyroll"/>
</dbReference>
<dbReference type="Gene3D" id="1.10.10.10">
    <property type="entry name" value="Winged helix-like DNA-binding domain superfamily/Winged helix DNA-binding domain"/>
    <property type="match status" value="1"/>
</dbReference>
<name>A0ABT5KHS3_9BURK</name>
<sequence>MTLSTPLQEIKAASSGMPPPLLLKRGADQEAAPTPGQAAASALLTQALQQAWPSLLKDDEALLALAHLGRSHRIRQRGILLRDGVCNTQGSLWLLVRGKLSMGRRDTKNVWRQGRALQGGQWIDLASAWPQAPFPETALALTPVLAHEFPAHDVLELCASHPVLLKLLLNSVGSAACEATAARQAMSTQDFPVRLAQWLLEEQKLQGSGECLNLGLLKRDLAAQLGVTPETLSRTLRQFQQQCLIEMHHRELRILAPARMAALS</sequence>
<dbReference type="Proteomes" id="UP001221189">
    <property type="component" value="Unassembled WGS sequence"/>
</dbReference>
<keyword evidence="7" id="KW-1185">Reference proteome</keyword>
<proteinExistence type="predicted"/>
<feature type="domain" description="HTH crp-type" evidence="5">
    <location>
        <begin position="189"/>
        <end position="258"/>
    </location>
</feature>
<evidence type="ECO:0000256" key="2">
    <source>
        <dbReference type="ARBA" id="ARBA00023125"/>
    </source>
</evidence>
<feature type="region of interest" description="Disordered" evidence="4">
    <location>
        <begin position="1"/>
        <end position="37"/>
    </location>
</feature>
<evidence type="ECO:0000313" key="7">
    <source>
        <dbReference type="Proteomes" id="UP001221189"/>
    </source>
</evidence>
<dbReference type="InterPro" id="IPR012318">
    <property type="entry name" value="HTH_CRP"/>
</dbReference>
<dbReference type="SUPFAM" id="SSF46785">
    <property type="entry name" value="Winged helix' DNA-binding domain"/>
    <property type="match status" value="1"/>
</dbReference>
<reference evidence="6 7" key="1">
    <citation type="submission" date="2022-10" db="EMBL/GenBank/DDBJ databases">
        <title>Paucibacter sp. hw1 Genome sequencing.</title>
        <authorList>
            <person name="Park S."/>
        </authorList>
    </citation>
    <scope>NUCLEOTIDE SEQUENCE [LARGE SCALE GENOMIC DNA]</scope>
    <source>
        <strain evidence="7">hw1</strain>
    </source>
</reference>
<keyword evidence="1" id="KW-0805">Transcription regulation</keyword>
<dbReference type="InterPro" id="IPR036388">
    <property type="entry name" value="WH-like_DNA-bd_sf"/>
</dbReference>
<organism evidence="6 7">
    <name type="scientific">Roseateles albus</name>
    <dbReference type="NCBI Taxonomy" id="2987525"/>
    <lineage>
        <taxon>Bacteria</taxon>
        <taxon>Pseudomonadati</taxon>
        <taxon>Pseudomonadota</taxon>
        <taxon>Betaproteobacteria</taxon>
        <taxon>Burkholderiales</taxon>
        <taxon>Sphaerotilaceae</taxon>
        <taxon>Roseateles</taxon>
    </lineage>
</organism>
<keyword evidence="2" id="KW-0238">DNA-binding</keyword>
<dbReference type="SUPFAM" id="SSF51206">
    <property type="entry name" value="cAMP-binding domain-like"/>
    <property type="match status" value="1"/>
</dbReference>
<comment type="caution">
    <text evidence="6">The sequence shown here is derived from an EMBL/GenBank/DDBJ whole genome shotgun (WGS) entry which is preliminary data.</text>
</comment>
<evidence type="ECO:0000259" key="5">
    <source>
        <dbReference type="PROSITE" id="PS51063"/>
    </source>
</evidence>
<keyword evidence="3" id="KW-0804">Transcription</keyword>
<protein>
    <submittedName>
        <fullName evidence="6">Crp/Fnr family transcriptional regulator</fullName>
    </submittedName>
</protein>
<dbReference type="PROSITE" id="PS51063">
    <property type="entry name" value="HTH_CRP_2"/>
    <property type="match status" value="1"/>
</dbReference>
<evidence type="ECO:0000256" key="3">
    <source>
        <dbReference type="ARBA" id="ARBA00023163"/>
    </source>
</evidence>
<dbReference type="InterPro" id="IPR036390">
    <property type="entry name" value="WH_DNA-bd_sf"/>
</dbReference>
<evidence type="ECO:0000313" key="6">
    <source>
        <dbReference type="EMBL" id="MDC8773486.1"/>
    </source>
</evidence>
<evidence type="ECO:0000256" key="1">
    <source>
        <dbReference type="ARBA" id="ARBA00023015"/>
    </source>
</evidence>